<comment type="subcellular location">
    <subcellularLocation>
        <location evidence="1">Membrane</location>
        <topology evidence="1">Multi-pass membrane protein</topology>
    </subcellularLocation>
</comment>
<feature type="transmembrane region" description="Helical" evidence="5">
    <location>
        <begin position="102"/>
        <end position="120"/>
    </location>
</feature>
<dbReference type="PANTHER" id="PTHR43066">
    <property type="entry name" value="RHOMBOID-RELATED PROTEIN"/>
    <property type="match status" value="1"/>
</dbReference>
<keyword evidence="3 5" id="KW-1133">Transmembrane helix</keyword>
<evidence type="ECO:0000256" key="3">
    <source>
        <dbReference type="ARBA" id="ARBA00022989"/>
    </source>
</evidence>
<feature type="transmembrane region" description="Helical" evidence="5">
    <location>
        <begin position="70"/>
        <end position="90"/>
    </location>
</feature>
<dbReference type="PANTHER" id="PTHR43066:SF11">
    <property type="entry name" value="PEPTIDASE S54 RHOMBOID DOMAIN-CONTAINING PROTEIN"/>
    <property type="match status" value="1"/>
</dbReference>
<evidence type="ECO:0000256" key="2">
    <source>
        <dbReference type="ARBA" id="ARBA00022692"/>
    </source>
</evidence>
<feature type="transmembrane region" description="Helical" evidence="5">
    <location>
        <begin position="190"/>
        <end position="210"/>
    </location>
</feature>
<dbReference type="EMBL" id="UINC01012840">
    <property type="protein sequence ID" value="SVA55844.1"/>
    <property type="molecule type" value="Genomic_DNA"/>
</dbReference>
<keyword evidence="4 5" id="KW-0472">Membrane</keyword>
<sequence length="254" mass="28511">MFFFPFKDDNPTGNKPFISWLIIFLCIIIYLVQISFSSNEVKLFIMSYGVTPGLLINNFGSLWFTMLSSMFIHGNVSHLFGNMLYLWIFGDNVEDSFGKVKFIFFYILCGGAAVIAQTLYDVDSLTPMIGASGAIAGILGGYLVLYPRAKVWVFMLIIFFVRLITVPAFVVLGIWMIMQLMNVLDQGQSGVAYSAHIGGFIAGMILAPIFKNKDKKIFAPSGDTEYISKKISKEDYLKHIPSLGKVKKNKNPWE</sequence>
<evidence type="ECO:0000256" key="1">
    <source>
        <dbReference type="ARBA" id="ARBA00004141"/>
    </source>
</evidence>
<dbReference type="FunFam" id="1.20.1540.10:FF:000027">
    <property type="entry name" value="Rhomboid family intramembrane serine protease"/>
    <property type="match status" value="1"/>
</dbReference>
<proteinExistence type="predicted"/>
<feature type="domain" description="Peptidase S54 rhomboid" evidence="6">
    <location>
        <begin position="63"/>
        <end position="210"/>
    </location>
</feature>
<feature type="transmembrane region" description="Helical" evidence="5">
    <location>
        <begin position="126"/>
        <end position="145"/>
    </location>
</feature>
<dbReference type="InterPro" id="IPR022764">
    <property type="entry name" value="Peptidase_S54_rhomboid_dom"/>
</dbReference>
<reference evidence="7" key="1">
    <citation type="submission" date="2018-05" db="EMBL/GenBank/DDBJ databases">
        <authorList>
            <person name="Lanie J.A."/>
            <person name="Ng W.-L."/>
            <person name="Kazmierczak K.M."/>
            <person name="Andrzejewski T.M."/>
            <person name="Davidsen T.M."/>
            <person name="Wayne K.J."/>
            <person name="Tettelin H."/>
            <person name="Glass J.I."/>
            <person name="Rusch D."/>
            <person name="Podicherti R."/>
            <person name="Tsui H.-C.T."/>
            <person name="Winkler M.E."/>
        </authorList>
    </citation>
    <scope>NUCLEOTIDE SEQUENCE</scope>
</reference>
<dbReference type="AlphaFoldDB" id="A0A381WTM6"/>
<evidence type="ECO:0000256" key="4">
    <source>
        <dbReference type="ARBA" id="ARBA00023136"/>
    </source>
</evidence>
<organism evidence="7">
    <name type="scientific">marine metagenome</name>
    <dbReference type="NCBI Taxonomy" id="408172"/>
    <lineage>
        <taxon>unclassified sequences</taxon>
        <taxon>metagenomes</taxon>
        <taxon>ecological metagenomes</taxon>
    </lineage>
</organism>
<feature type="transmembrane region" description="Helical" evidence="5">
    <location>
        <begin position="17"/>
        <end position="36"/>
    </location>
</feature>
<name>A0A381WTM6_9ZZZZ</name>
<dbReference type="Gene3D" id="1.20.1540.10">
    <property type="entry name" value="Rhomboid-like"/>
    <property type="match status" value="1"/>
</dbReference>
<evidence type="ECO:0000259" key="6">
    <source>
        <dbReference type="Pfam" id="PF01694"/>
    </source>
</evidence>
<dbReference type="SUPFAM" id="SSF144091">
    <property type="entry name" value="Rhomboid-like"/>
    <property type="match status" value="1"/>
</dbReference>
<dbReference type="Pfam" id="PF01694">
    <property type="entry name" value="Rhomboid"/>
    <property type="match status" value="1"/>
</dbReference>
<dbReference type="GO" id="GO:0004252">
    <property type="term" value="F:serine-type endopeptidase activity"/>
    <property type="evidence" value="ECO:0007669"/>
    <property type="project" value="InterPro"/>
</dbReference>
<protein>
    <recommendedName>
        <fullName evidence="6">Peptidase S54 rhomboid domain-containing protein</fullName>
    </recommendedName>
</protein>
<evidence type="ECO:0000313" key="7">
    <source>
        <dbReference type="EMBL" id="SVA55844.1"/>
    </source>
</evidence>
<dbReference type="InterPro" id="IPR035952">
    <property type="entry name" value="Rhomboid-like_sf"/>
</dbReference>
<evidence type="ECO:0000256" key="5">
    <source>
        <dbReference type="SAM" id="Phobius"/>
    </source>
</evidence>
<feature type="transmembrane region" description="Helical" evidence="5">
    <location>
        <begin position="43"/>
        <end position="64"/>
    </location>
</feature>
<dbReference type="GO" id="GO:0016020">
    <property type="term" value="C:membrane"/>
    <property type="evidence" value="ECO:0007669"/>
    <property type="project" value="UniProtKB-SubCell"/>
</dbReference>
<feature type="transmembrane region" description="Helical" evidence="5">
    <location>
        <begin position="152"/>
        <end position="178"/>
    </location>
</feature>
<accession>A0A381WTM6</accession>
<gene>
    <name evidence="7" type="ORF">METZ01_LOCUS108698</name>
</gene>
<keyword evidence="2 5" id="KW-0812">Transmembrane</keyword>